<dbReference type="AlphaFoldDB" id="A0A4S8ISS6"/>
<protein>
    <submittedName>
        <fullName evidence="1">Uncharacterized protein</fullName>
    </submittedName>
</protein>
<organism evidence="1 2">
    <name type="scientific">Musa balbisiana</name>
    <name type="common">Banana</name>
    <dbReference type="NCBI Taxonomy" id="52838"/>
    <lineage>
        <taxon>Eukaryota</taxon>
        <taxon>Viridiplantae</taxon>
        <taxon>Streptophyta</taxon>
        <taxon>Embryophyta</taxon>
        <taxon>Tracheophyta</taxon>
        <taxon>Spermatophyta</taxon>
        <taxon>Magnoliopsida</taxon>
        <taxon>Liliopsida</taxon>
        <taxon>Zingiberales</taxon>
        <taxon>Musaceae</taxon>
        <taxon>Musa</taxon>
    </lineage>
</organism>
<accession>A0A4S8ISS6</accession>
<dbReference type="EMBL" id="PYDT01000009">
    <property type="protein sequence ID" value="THU51753.1"/>
    <property type="molecule type" value="Genomic_DNA"/>
</dbReference>
<proteinExistence type="predicted"/>
<comment type="caution">
    <text evidence="1">The sequence shown here is derived from an EMBL/GenBank/DDBJ whole genome shotgun (WGS) entry which is preliminary data.</text>
</comment>
<evidence type="ECO:0000313" key="1">
    <source>
        <dbReference type="EMBL" id="THU51753.1"/>
    </source>
</evidence>
<reference evidence="1 2" key="1">
    <citation type="journal article" date="2019" name="Nat. Plants">
        <title>Genome sequencing of Musa balbisiana reveals subgenome evolution and function divergence in polyploid bananas.</title>
        <authorList>
            <person name="Yao X."/>
        </authorList>
    </citation>
    <scope>NUCLEOTIDE SEQUENCE [LARGE SCALE GENOMIC DNA]</scope>
    <source>
        <strain evidence="2">cv. DH-PKW</strain>
        <tissue evidence="1">Leaves</tissue>
    </source>
</reference>
<sequence length="368" mass="37368">MLLPNYCLAGSSDSDLAIADSEHVVLACLDLQEIVESVDVACNYSPSQACQQQPVFDVLSEPEIEAYSAEPADEEENDVAYMVEPEDAIAAVMRASPAGSAGQNLNGHVIAEEANPAEEAFVWVALVAVGLALGYEAAVGEGTVDDDVAAEAVEVQTGLAIEQDDEPVVEHVDEAAVGEGTVDDDVAAEAVDIEVPGPAAVVASEDKTVGFDVVGVADQIAGLLFELGFVDALACKAAEQVYEAVVSAFAQDGHWVEIGAGAKVAAAVAVELPVIVAVAVAVAGAGLEAGPGLEAEAELGDEVETAHMKKSAAVLELLAEGQLASEIGHTVGRVAAEIEHSVDIAADKGHSHGTSDSTAGIAIVVAAK</sequence>
<dbReference type="Proteomes" id="UP000317650">
    <property type="component" value="Chromosome 6"/>
</dbReference>
<evidence type="ECO:0000313" key="2">
    <source>
        <dbReference type="Proteomes" id="UP000317650"/>
    </source>
</evidence>
<name>A0A4S8ISS6_MUSBA</name>
<keyword evidence="2" id="KW-1185">Reference proteome</keyword>
<gene>
    <name evidence="1" type="ORF">C4D60_Mb06t34360</name>
</gene>